<comment type="caution">
    <text evidence="8">The sequence shown here is derived from an EMBL/GenBank/DDBJ whole genome shotgun (WGS) entry which is preliminary data.</text>
</comment>
<dbReference type="InterPro" id="IPR039455">
    <property type="entry name" value="EPFL"/>
</dbReference>
<evidence type="ECO:0000313" key="11">
    <source>
        <dbReference type="Proteomes" id="UP000233551"/>
    </source>
</evidence>
<evidence type="ECO:0000313" key="8">
    <source>
        <dbReference type="EMBL" id="OWM87805.1"/>
    </source>
</evidence>
<evidence type="ECO:0000256" key="2">
    <source>
        <dbReference type="ARBA" id="ARBA00008127"/>
    </source>
</evidence>
<evidence type="ECO:0000256" key="1">
    <source>
        <dbReference type="ARBA" id="ARBA00004613"/>
    </source>
</evidence>
<keyword evidence="6" id="KW-1015">Disulfide bond</keyword>
<dbReference type="EMBL" id="PGOL01000355">
    <property type="protein sequence ID" value="PKI71882.1"/>
    <property type="molecule type" value="Genomic_DNA"/>
</dbReference>
<evidence type="ECO:0000256" key="4">
    <source>
        <dbReference type="ARBA" id="ARBA00022525"/>
    </source>
</evidence>
<dbReference type="Proteomes" id="UP000197138">
    <property type="component" value="Unassembled WGS sequence"/>
</dbReference>
<evidence type="ECO:0000256" key="7">
    <source>
        <dbReference type="RuleBase" id="RU367102"/>
    </source>
</evidence>
<keyword evidence="3 7" id="KW-0217">Developmental protein</keyword>
<dbReference type="STRING" id="22663.A0A218XRI8"/>
<comment type="subcellular location">
    <subcellularLocation>
        <location evidence="1 7">Secreted</location>
    </subcellularLocation>
</comment>
<gene>
    <name evidence="8" type="ORF">CDL15_Pgr019389</name>
    <name evidence="9" type="ORF">CRG98_007741</name>
</gene>
<name>A0A218XRI8_PUNGR</name>
<keyword evidence="11" id="KW-1185">Reference proteome</keyword>
<evidence type="ECO:0000313" key="10">
    <source>
        <dbReference type="Proteomes" id="UP000197138"/>
    </source>
</evidence>
<reference evidence="8" key="2">
    <citation type="submission" date="2017-06" db="EMBL/GenBank/DDBJ databases">
        <title>The pomegranate genome and the genomics of punicalagin biosynthesis.</title>
        <authorList>
            <person name="Xu C."/>
        </authorList>
    </citation>
    <scope>NUCLEOTIDE SEQUENCE [LARGE SCALE GENOMIC DNA]</scope>
    <source>
        <tissue evidence="8">Fresh leaf</tissue>
    </source>
</reference>
<evidence type="ECO:0000256" key="3">
    <source>
        <dbReference type="ARBA" id="ARBA00022473"/>
    </source>
</evidence>
<dbReference type="OrthoDB" id="1937916at2759"/>
<dbReference type="GeneID" id="116208685"/>
<proteinExistence type="inferred from homology"/>
<reference evidence="9 11" key="3">
    <citation type="submission" date="2017-11" db="EMBL/GenBank/DDBJ databases">
        <title>De-novo sequencing of pomegranate (Punica granatum L.) genome.</title>
        <authorList>
            <person name="Akparov Z."/>
            <person name="Amiraslanov A."/>
            <person name="Hajiyeva S."/>
            <person name="Abbasov M."/>
            <person name="Kaur K."/>
            <person name="Hamwieh A."/>
            <person name="Solovyev V."/>
            <person name="Salamov A."/>
            <person name="Braich B."/>
            <person name="Kosarev P."/>
            <person name="Mahmoud A."/>
            <person name="Hajiyev E."/>
            <person name="Babayeva S."/>
            <person name="Izzatullayeva V."/>
            <person name="Mammadov A."/>
            <person name="Mammadov A."/>
            <person name="Sharifova S."/>
            <person name="Ojaghi J."/>
            <person name="Eynullazada K."/>
            <person name="Bayramov B."/>
            <person name="Abdulazimova A."/>
            <person name="Shahmuradov I."/>
        </authorList>
    </citation>
    <scope>NUCLEOTIDE SEQUENCE [LARGE SCALE GENOMIC DNA]</scope>
    <source>
        <strain evidence="9">AG2017</strain>
        <strain evidence="11">cv. AG2017</strain>
        <tissue evidence="9">Leaf</tissue>
    </source>
</reference>
<dbReference type="Pfam" id="PF17181">
    <property type="entry name" value="EPF"/>
    <property type="match status" value="1"/>
</dbReference>
<keyword evidence="4 7" id="KW-0964">Secreted</keyword>
<reference evidence="10" key="1">
    <citation type="journal article" date="2017" name="Plant J.">
        <title>The pomegranate (Punica granatum L.) genome and the genomics of punicalagin biosynthesis.</title>
        <authorList>
            <person name="Qin G."/>
            <person name="Xu C."/>
            <person name="Ming R."/>
            <person name="Tang H."/>
            <person name="Guyot R."/>
            <person name="Kramer E.M."/>
            <person name="Hu Y."/>
            <person name="Yi X."/>
            <person name="Qi Y."/>
            <person name="Xu X."/>
            <person name="Gao Z."/>
            <person name="Pan H."/>
            <person name="Jian J."/>
            <person name="Tian Y."/>
            <person name="Yue Z."/>
            <person name="Xu Y."/>
        </authorList>
    </citation>
    <scope>NUCLEOTIDE SEQUENCE [LARGE SCALE GENOMIC DNA]</scope>
    <source>
        <strain evidence="10">cv. Dabenzi</strain>
    </source>
</reference>
<organism evidence="8 10">
    <name type="scientific">Punica granatum</name>
    <name type="common">Pomegranate</name>
    <dbReference type="NCBI Taxonomy" id="22663"/>
    <lineage>
        <taxon>Eukaryota</taxon>
        <taxon>Viridiplantae</taxon>
        <taxon>Streptophyta</taxon>
        <taxon>Embryophyta</taxon>
        <taxon>Tracheophyta</taxon>
        <taxon>Spermatophyta</taxon>
        <taxon>Magnoliopsida</taxon>
        <taxon>eudicotyledons</taxon>
        <taxon>Gunneridae</taxon>
        <taxon>Pentapetalae</taxon>
        <taxon>rosids</taxon>
        <taxon>malvids</taxon>
        <taxon>Myrtales</taxon>
        <taxon>Lythraceae</taxon>
        <taxon>Punica</taxon>
    </lineage>
</organism>
<accession>A0A218XRI8</accession>
<comment type="similarity">
    <text evidence="2 7">Belongs to the plant cysteine rich small secretory peptide family. Epidermal patterning factor subfamily.</text>
</comment>
<dbReference type="AlphaFoldDB" id="A0A218XRI8"/>
<dbReference type="GO" id="GO:0005576">
    <property type="term" value="C:extracellular region"/>
    <property type="evidence" value="ECO:0007669"/>
    <property type="project" value="UniProtKB-SubCell"/>
</dbReference>
<sequence length="118" mass="12724">MGGAYHRHCRLQHLVTATAALTLLLFASASALSLNQLRSREAGEPEKKLTIRSGSGAAVQQRLRTVGPGSSPPSCRSKCGKCSPCKPVHVPIHPGVSLPLEYYPEAWRCKCGNKLFMP</sequence>
<protein>
    <recommendedName>
        <fullName evidence="7">Epidermal patterning factor-like protein</fullName>
    </recommendedName>
</protein>
<evidence type="ECO:0000256" key="6">
    <source>
        <dbReference type="ARBA" id="ARBA00023157"/>
    </source>
</evidence>
<dbReference type="GO" id="GO:0010052">
    <property type="term" value="P:guard cell differentiation"/>
    <property type="evidence" value="ECO:0007669"/>
    <property type="project" value="UniProtKB-UniRule"/>
</dbReference>
<dbReference type="PANTHER" id="PTHR33109">
    <property type="entry name" value="EPIDERMAL PATTERNING FACTOR-LIKE PROTEIN 4"/>
    <property type="match status" value="1"/>
</dbReference>
<dbReference type="PANTHER" id="PTHR33109:SF55">
    <property type="entry name" value="EPIDERMAL PATTERNING FACTOR-LIKE PROTEIN 4-RELATED"/>
    <property type="match status" value="1"/>
</dbReference>
<comment type="function">
    <text evidence="7">Controls stomatal patterning.</text>
</comment>
<dbReference type="EMBL" id="MTKT01000805">
    <property type="protein sequence ID" value="OWM87805.1"/>
    <property type="molecule type" value="Genomic_DNA"/>
</dbReference>
<keyword evidence="5" id="KW-0732">Signal</keyword>
<dbReference type="Proteomes" id="UP000233551">
    <property type="component" value="Unassembled WGS sequence"/>
</dbReference>
<evidence type="ECO:0000256" key="5">
    <source>
        <dbReference type="ARBA" id="ARBA00022729"/>
    </source>
</evidence>
<evidence type="ECO:0000313" key="9">
    <source>
        <dbReference type="EMBL" id="PKI71882.1"/>
    </source>
</evidence>